<dbReference type="STRING" id="349161.Dred_0437"/>
<dbReference type="PANTHER" id="PTHR30024:SF46">
    <property type="entry name" value="ABC TRANSPORTER, SUBSTRATE-BINDING LIPOPROTEIN"/>
    <property type="match status" value="1"/>
</dbReference>
<dbReference type="PIRSF" id="PIRSF027386">
    <property type="entry name" value="UCP027386_ABC_sbc_TM0202"/>
    <property type="match status" value="1"/>
</dbReference>
<proteinExistence type="predicted"/>
<name>A4J1N0_DESRM</name>
<dbReference type="PANTHER" id="PTHR30024">
    <property type="entry name" value="ALIPHATIC SULFONATES-BINDING PROTEIN-RELATED"/>
    <property type="match status" value="1"/>
</dbReference>
<dbReference type="Gene3D" id="3.40.190.10">
    <property type="entry name" value="Periplasmic binding protein-like II"/>
    <property type="match status" value="2"/>
</dbReference>
<dbReference type="InterPro" id="IPR027024">
    <property type="entry name" value="UCP027386_ABC_sbc_TM0202"/>
</dbReference>
<dbReference type="EMBL" id="CP000612">
    <property type="protein sequence ID" value="ABO48983.1"/>
    <property type="molecule type" value="Genomic_DNA"/>
</dbReference>
<keyword evidence="3" id="KW-1185">Reference proteome</keyword>
<organism evidence="2 3">
    <name type="scientific">Desulforamulus reducens (strain ATCC BAA-1160 / DSM 100696 / MI-1)</name>
    <name type="common">Desulfotomaculum reducens</name>
    <dbReference type="NCBI Taxonomy" id="349161"/>
    <lineage>
        <taxon>Bacteria</taxon>
        <taxon>Bacillati</taxon>
        <taxon>Bacillota</taxon>
        <taxon>Clostridia</taxon>
        <taxon>Eubacteriales</taxon>
        <taxon>Peptococcaceae</taxon>
        <taxon>Desulforamulus</taxon>
    </lineage>
</organism>
<gene>
    <name evidence="2" type="ordered locus">Dred_0437</name>
</gene>
<feature type="domain" description="SsuA/THI5-like" evidence="1">
    <location>
        <begin position="51"/>
        <end position="246"/>
    </location>
</feature>
<evidence type="ECO:0000313" key="3">
    <source>
        <dbReference type="Proteomes" id="UP000001556"/>
    </source>
</evidence>
<evidence type="ECO:0000259" key="1">
    <source>
        <dbReference type="Pfam" id="PF09084"/>
    </source>
</evidence>
<dbReference type="Pfam" id="PF09084">
    <property type="entry name" value="NMT1"/>
    <property type="match status" value="1"/>
</dbReference>
<dbReference type="SUPFAM" id="SSF53850">
    <property type="entry name" value="Periplasmic binding protein-like II"/>
    <property type="match status" value="1"/>
</dbReference>
<dbReference type="HOGENOM" id="CLU_062584_0_0_9"/>
<dbReference type="Proteomes" id="UP000001556">
    <property type="component" value="Chromosome"/>
</dbReference>
<sequence>MSFVAGCGNASQNTSTQEQLPEKIIIQAPPAPPTASLLKMVNSKPFGDQVQIELILYKTVEEATARVIKGEADFTILPVNTAAKLYNKGIDISLDSVTTWGILYLLSSEDAISKWQDLKGKEVYVGAQGASPDIITRYLMKKNNVSSSDVDLKYANSPEIAQMLIQGMIKTAVLPEPMVTQVLSRNKSVRIKLDFQREWQSVEKTSGLPQAGLVVKNKFIKEYPFAWANFRKSYQQALEQTVADPNSVAALVEQKFQIPGQVFVKSMARTNLKFVSAEHARADVEHYLSKLLSFSPDMVGGKLPDEKFYLAK</sequence>
<dbReference type="KEGG" id="drm:Dred_0437"/>
<evidence type="ECO:0000313" key="2">
    <source>
        <dbReference type="EMBL" id="ABO48983.1"/>
    </source>
</evidence>
<dbReference type="eggNOG" id="COG0715">
    <property type="taxonomic scope" value="Bacteria"/>
</dbReference>
<dbReference type="AlphaFoldDB" id="A4J1N0"/>
<reference evidence="2 3" key="1">
    <citation type="submission" date="2007-03" db="EMBL/GenBank/DDBJ databases">
        <title>Complete sequence of Desulfotomaculum reducens MI-1.</title>
        <authorList>
            <consortium name="US DOE Joint Genome Institute"/>
            <person name="Copeland A."/>
            <person name="Lucas S."/>
            <person name="Lapidus A."/>
            <person name="Barry K."/>
            <person name="Detter J.C."/>
            <person name="Glavina del Rio T."/>
            <person name="Hammon N."/>
            <person name="Israni S."/>
            <person name="Dalin E."/>
            <person name="Tice H."/>
            <person name="Pitluck S."/>
            <person name="Sims D."/>
            <person name="Brettin T."/>
            <person name="Bruce D."/>
            <person name="Han C."/>
            <person name="Tapia R."/>
            <person name="Schmutz J."/>
            <person name="Larimer F."/>
            <person name="Land M."/>
            <person name="Hauser L."/>
            <person name="Kyrpides N."/>
            <person name="Kim E."/>
            <person name="Tebo B.M."/>
            <person name="Richardson P."/>
        </authorList>
    </citation>
    <scope>NUCLEOTIDE SEQUENCE [LARGE SCALE GENOMIC DNA]</scope>
    <source>
        <strain evidence="2 3">MI-1</strain>
    </source>
</reference>
<dbReference type="InterPro" id="IPR015168">
    <property type="entry name" value="SsuA/THI5"/>
</dbReference>
<accession>A4J1N0</accession>
<protein>
    <recommendedName>
        <fullName evidence="1">SsuA/THI5-like domain-containing protein</fullName>
    </recommendedName>
</protein>